<gene>
    <name evidence="1" type="ORF">LCGC14_1224230</name>
</gene>
<proteinExistence type="predicted"/>
<accession>A0A0F9PET7</accession>
<reference evidence="1" key="1">
    <citation type="journal article" date="2015" name="Nature">
        <title>Complex archaea that bridge the gap between prokaryotes and eukaryotes.</title>
        <authorList>
            <person name="Spang A."/>
            <person name="Saw J.H."/>
            <person name="Jorgensen S.L."/>
            <person name="Zaremba-Niedzwiedzka K."/>
            <person name="Martijn J."/>
            <person name="Lind A.E."/>
            <person name="van Eijk R."/>
            <person name="Schleper C."/>
            <person name="Guy L."/>
            <person name="Ettema T.J."/>
        </authorList>
    </citation>
    <scope>NUCLEOTIDE SEQUENCE</scope>
</reference>
<sequence>MGANYGCGDYDCIAYQEEAIRVISALIAYGLDNFHIEKVRLELRKIVIDLEKNAHSSNEEWDWQGFVPPNGKE</sequence>
<name>A0A0F9PET7_9ZZZZ</name>
<organism evidence="1">
    <name type="scientific">marine sediment metagenome</name>
    <dbReference type="NCBI Taxonomy" id="412755"/>
    <lineage>
        <taxon>unclassified sequences</taxon>
        <taxon>metagenomes</taxon>
        <taxon>ecological metagenomes</taxon>
    </lineage>
</organism>
<dbReference type="AlphaFoldDB" id="A0A0F9PET7"/>
<protein>
    <submittedName>
        <fullName evidence="1">Uncharacterized protein</fullName>
    </submittedName>
</protein>
<evidence type="ECO:0000313" key="1">
    <source>
        <dbReference type="EMBL" id="KKM91857.1"/>
    </source>
</evidence>
<comment type="caution">
    <text evidence="1">The sequence shown here is derived from an EMBL/GenBank/DDBJ whole genome shotgun (WGS) entry which is preliminary data.</text>
</comment>
<dbReference type="EMBL" id="LAZR01006476">
    <property type="protein sequence ID" value="KKM91857.1"/>
    <property type="molecule type" value="Genomic_DNA"/>
</dbReference>